<dbReference type="EMBL" id="FOSL01000003">
    <property type="protein sequence ID" value="SFK20272.1"/>
    <property type="molecule type" value="Genomic_DNA"/>
</dbReference>
<dbReference type="PANTHER" id="PTHR30511">
    <property type="entry name" value="ALANINE RACEMASE"/>
    <property type="match status" value="1"/>
</dbReference>
<dbReference type="SUPFAM" id="SSF50621">
    <property type="entry name" value="Alanine racemase C-terminal domain-like"/>
    <property type="match status" value="1"/>
</dbReference>
<dbReference type="SUPFAM" id="SSF51419">
    <property type="entry name" value="PLP-binding barrel"/>
    <property type="match status" value="1"/>
</dbReference>
<comment type="function">
    <text evidence="7">Catalyzes the interconversion of L-alanine and D-alanine. May also act on other amino acids.</text>
</comment>
<dbReference type="GO" id="GO:0005829">
    <property type="term" value="C:cytosol"/>
    <property type="evidence" value="ECO:0007669"/>
    <property type="project" value="TreeGrafter"/>
</dbReference>
<comment type="pathway">
    <text evidence="7">Amino-acid biosynthesis; D-alanine biosynthesis; D-alanine from L-alanine: step 1/1.</text>
</comment>
<dbReference type="Pfam" id="PF01168">
    <property type="entry name" value="Ala_racemase_N"/>
    <property type="match status" value="1"/>
</dbReference>
<dbReference type="PANTHER" id="PTHR30511:SF0">
    <property type="entry name" value="ALANINE RACEMASE, CATABOLIC-RELATED"/>
    <property type="match status" value="1"/>
</dbReference>
<dbReference type="HAMAP" id="MF_01201">
    <property type="entry name" value="Ala_racemase"/>
    <property type="match status" value="1"/>
</dbReference>
<keyword evidence="12" id="KW-1185">Reference proteome</keyword>
<comment type="catalytic activity">
    <reaction evidence="1 7">
        <text>L-alanine = D-alanine</text>
        <dbReference type="Rhea" id="RHEA:20249"/>
        <dbReference type="ChEBI" id="CHEBI:57416"/>
        <dbReference type="ChEBI" id="CHEBI:57972"/>
        <dbReference type="EC" id="5.1.1.1"/>
    </reaction>
</comment>
<dbReference type="PRINTS" id="PR00992">
    <property type="entry name" value="ALARACEMASE"/>
</dbReference>
<evidence type="ECO:0000313" key="11">
    <source>
        <dbReference type="EMBL" id="SFK20272.1"/>
    </source>
</evidence>
<dbReference type="InterPro" id="IPR000821">
    <property type="entry name" value="Ala_racemase"/>
</dbReference>
<dbReference type="CDD" id="cd00430">
    <property type="entry name" value="PLPDE_III_AR"/>
    <property type="match status" value="1"/>
</dbReference>
<dbReference type="NCBIfam" id="TIGR00492">
    <property type="entry name" value="alr"/>
    <property type="match status" value="1"/>
</dbReference>
<keyword evidence="5 7" id="KW-0663">Pyridoxal phosphate</keyword>
<dbReference type="PROSITE" id="PS00395">
    <property type="entry name" value="ALANINE_RACEMASE"/>
    <property type="match status" value="1"/>
</dbReference>
<dbReference type="InterPro" id="IPR001608">
    <property type="entry name" value="Ala_racemase_N"/>
</dbReference>
<dbReference type="GO" id="GO:0030632">
    <property type="term" value="P:D-alanine biosynthetic process"/>
    <property type="evidence" value="ECO:0007669"/>
    <property type="project" value="UniProtKB-UniRule"/>
</dbReference>
<evidence type="ECO:0000256" key="6">
    <source>
        <dbReference type="ARBA" id="ARBA00023235"/>
    </source>
</evidence>
<sequence>MDDRNTTDRTDVNVSLDTRKNIDARNVSEASAGAILTIDLNAIRENYRRLKTKLGKARCAGVVKADAYGLDAAQVAPALAKEGCDAFFVAHVDEGMALRGALGPVPKIYVLNGSPPGAEAECTAHRLVPVINSLEQLEAWRQTAKTRDKKLPAVIQVDSGMSRLGMAPVEVERLAADLDALEGISIDLVMSHLACADEPDNPANPLQRRNFETLRAKLPSAPASFANSSGIFLGSDYHYDLARPGVALYGVNPTPGHPNPMLPVVSLSAKVIQTRELTGDTGVGYGHSFRTREPLVAATISLGYADGWQRRTAGAAFFKGIRLPFAGRVSMDSIILDVSALPPGTLKAGDLVDLIGKEQTVDEVAAIAGTIGYEVLTGFGKRFHRRYIGA</sequence>
<dbReference type="Gene3D" id="3.20.20.10">
    <property type="entry name" value="Alanine racemase"/>
    <property type="match status" value="1"/>
</dbReference>
<evidence type="ECO:0000256" key="5">
    <source>
        <dbReference type="ARBA" id="ARBA00022898"/>
    </source>
</evidence>
<evidence type="ECO:0000256" key="8">
    <source>
        <dbReference type="PIRSR" id="PIRSR600821-50"/>
    </source>
</evidence>
<comment type="similarity">
    <text evidence="3 7">Belongs to the alanine racemase family.</text>
</comment>
<evidence type="ECO:0000313" key="12">
    <source>
        <dbReference type="Proteomes" id="UP000323300"/>
    </source>
</evidence>
<dbReference type="SMART" id="SM01005">
    <property type="entry name" value="Ala_racemase_C"/>
    <property type="match status" value="1"/>
</dbReference>
<evidence type="ECO:0000256" key="7">
    <source>
        <dbReference type="HAMAP-Rule" id="MF_01201"/>
    </source>
</evidence>
<accession>A0A1I3XL79</accession>
<dbReference type="Gene3D" id="2.40.37.10">
    <property type="entry name" value="Lyase, Ornithine Decarboxylase, Chain A, domain 1"/>
    <property type="match status" value="1"/>
</dbReference>
<dbReference type="Pfam" id="PF00842">
    <property type="entry name" value="Ala_racemase_C"/>
    <property type="match status" value="1"/>
</dbReference>
<feature type="modified residue" description="N6-(pyridoxal phosphate)lysine" evidence="7 8">
    <location>
        <position position="64"/>
    </location>
</feature>
<reference evidence="11 12" key="1">
    <citation type="submission" date="2016-10" db="EMBL/GenBank/DDBJ databases">
        <authorList>
            <person name="Varghese N."/>
            <person name="Submissions S."/>
        </authorList>
    </citation>
    <scope>NUCLEOTIDE SEQUENCE [LARGE SCALE GENOMIC DNA]</scope>
    <source>
        <strain evidence="11 12">DSM 21822</strain>
    </source>
</reference>
<evidence type="ECO:0000256" key="1">
    <source>
        <dbReference type="ARBA" id="ARBA00000316"/>
    </source>
</evidence>
<evidence type="ECO:0000256" key="3">
    <source>
        <dbReference type="ARBA" id="ARBA00007880"/>
    </source>
</evidence>
<evidence type="ECO:0000256" key="9">
    <source>
        <dbReference type="PIRSR" id="PIRSR600821-52"/>
    </source>
</evidence>
<dbReference type="InterPro" id="IPR009006">
    <property type="entry name" value="Ala_racemase/Decarboxylase_C"/>
</dbReference>
<protein>
    <recommendedName>
        <fullName evidence="4 7">Alanine racemase</fullName>
        <ecNumber evidence="4 7">5.1.1.1</ecNumber>
    </recommendedName>
</protein>
<dbReference type="Proteomes" id="UP000323300">
    <property type="component" value="Unassembled WGS sequence"/>
</dbReference>
<dbReference type="GO" id="GO:0008784">
    <property type="term" value="F:alanine racemase activity"/>
    <property type="evidence" value="ECO:0007669"/>
    <property type="project" value="UniProtKB-UniRule"/>
</dbReference>
<gene>
    <name evidence="11" type="ORF">SAMN04488498_103337</name>
</gene>
<dbReference type="InterPro" id="IPR011079">
    <property type="entry name" value="Ala_racemase_C"/>
</dbReference>
<comment type="cofactor">
    <cofactor evidence="2 7 8">
        <name>pyridoxal 5'-phosphate</name>
        <dbReference type="ChEBI" id="CHEBI:597326"/>
    </cofactor>
</comment>
<evidence type="ECO:0000256" key="2">
    <source>
        <dbReference type="ARBA" id="ARBA00001933"/>
    </source>
</evidence>
<evidence type="ECO:0000259" key="10">
    <source>
        <dbReference type="SMART" id="SM01005"/>
    </source>
</evidence>
<feature type="active site" description="Proton acceptor; specific for D-alanine" evidence="7">
    <location>
        <position position="64"/>
    </location>
</feature>
<name>A0A1I3XL79_9HYPH</name>
<dbReference type="AlphaFoldDB" id="A0A1I3XL79"/>
<feature type="active site" description="Proton acceptor; specific for L-alanine" evidence="7">
    <location>
        <position position="285"/>
    </location>
</feature>
<feature type="binding site" evidence="7 9">
    <location>
        <position position="331"/>
    </location>
    <ligand>
        <name>substrate</name>
    </ligand>
</feature>
<keyword evidence="6 7" id="KW-0413">Isomerase</keyword>
<dbReference type="InterPro" id="IPR020622">
    <property type="entry name" value="Ala_racemase_pyridoxalP-BS"/>
</dbReference>
<dbReference type="GO" id="GO:0030170">
    <property type="term" value="F:pyridoxal phosphate binding"/>
    <property type="evidence" value="ECO:0007669"/>
    <property type="project" value="UniProtKB-UniRule"/>
</dbReference>
<evidence type="ECO:0000256" key="4">
    <source>
        <dbReference type="ARBA" id="ARBA00013089"/>
    </source>
</evidence>
<proteinExistence type="inferred from homology"/>
<dbReference type="UniPathway" id="UPA00042">
    <property type="reaction ID" value="UER00497"/>
</dbReference>
<dbReference type="InterPro" id="IPR029066">
    <property type="entry name" value="PLP-binding_barrel"/>
</dbReference>
<feature type="domain" description="Alanine racemase C-terminal" evidence="10">
    <location>
        <begin position="264"/>
        <end position="388"/>
    </location>
</feature>
<organism evidence="11 12">
    <name type="scientific">Neomesorhizobium albiziae</name>
    <dbReference type="NCBI Taxonomy" id="335020"/>
    <lineage>
        <taxon>Bacteria</taxon>
        <taxon>Pseudomonadati</taxon>
        <taxon>Pseudomonadota</taxon>
        <taxon>Alphaproteobacteria</taxon>
        <taxon>Hyphomicrobiales</taxon>
        <taxon>Phyllobacteriaceae</taxon>
        <taxon>Neomesorhizobium</taxon>
    </lineage>
</organism>
<feature type="binding site" evidence="7 9">
    <location>
        <position position="163"/>
    </location>
    <ligand>
        <name>substrate</name>
    </ligand>
</feature>
<dbReference type="EC" id="5.1.1.1" evidence="4 7"/>